<evidence type="ECO:0000313" key="2">
    <source>
        <dbReference type="EMBL" id="AOW14361.1"/>
    </source>
</evidence>
<proteinExistence type="predicted"/>
<gene>
    <name evidence="2" type="ORF">LPB072_17475</name>
    <name evidence="3" type="ORF">LPB72_03560</name>
</gene>
<organism evidence="2 5">
    <name type="scientific">Hydrogenophaga crassostreae</name>
    <dbReference type="NCBI Taxonomy" id="1763535"/>
    <lineage>
        <taxon>Bacteria</taxon>
        <taxon>Pseudomonadati</taxon>
        <taxon>Pseudomonadota</taxon>
        <taxon>Betaproteobacteria</taxon>
        <taxon>Burkholderiales</taxon>
        <taxon>Comamonadaceae</taxon>
        <taxon>Hydrogenophaga</taxon>
    </lineage>
</organism>
<dbReference type="EMBL" id="CP017476">
    <property type="protein sequence ID" value="AOW14361.1"/>
    <property type="molecule type" value="Genomic_DNA"/>
</dbReference>
<dbReference type="STRING" id="1763535.LPB072_17475"/>
<evidence type="ECO:0008006" key="6">
    <source>
        <dbReference type="Google" id="ProtNLM"/>
    </source>
</evidence>
<dbReference type="OrthoDB" id="8908431at2"/>
<dbReference type="Proteomes" id="UP000185680">
    <property type="component" value="Chromosome"/>
</dbReference>
<dbReference type="PROSITE" id="PS51257">
    <property type="entry name" value="PROKAR_LIPOPROTEIN"/>
    <property type="match status" value="1"/>
</dbReference>
<reference evidence="3 4" key="1">
    <citation type="submission" date="2016-02" db="EMBL/GenBank/DDBJ databases">
        <title>Draft genome sequence of Hydrogenophaga sp. LPB0072.</title>
        <authorList>
            <person name="Shin S.-K."/>
            <person name="Yi H."/>
        </authorList>
    </citation>
    <scope>NUCLEOTIDE SEQUENCE [LARGE SCALE GENOMIC DNA]</scope>
    <source>
        <strain evidence="3 4">LPB0072</strain>
    </source>
</reference>
<protein>
    <recommendedName>
        <fullName evidence="6">Lipoprotein</fullName>
    </recommendedName>
</protein>
<name>A0A167IUQ1_9BURK</name>
<sequence length="201" mass="22063">MPTLRRFAPTRSKLAWPASAILAMGLTACANGPVAPKALQGAAPVSHNCQPRETVGFSCELRDQRLLSLCASPDFLQFKGAPRDNPGYAYVAVGSPQGKVQFSYPEEPGDYKQHMYAWVSMSAAPHLFIAGEKGDFLHFSLDEKEPVSAKADNLPANWPLKARAIRSLCDDHINRAQLDPFMAQMPGKKEWEKGQLKQPGQ</sequence>
<evidence type="ECO:0000313" key="3">
    <source>
        <dbReference type="EMBL" id="OAD43616.1"/>
    </source>
</evidence>
<dbReference type="AlphaFoldDB" id="A0A167IUQ1"/>
<evidence type="ECO:0000313" key="5">
    <source>
        <dbReference type="Proteomes" id="UP000185680"/>
    </source>
</evidence>
<dbReference type="RefSeq" id="WP_066085801.1">
    <property type="nucleotide sequence ID" value="NZ_CP017476.1"/>
</dbReference>
<evidence type="ECO:0000256" key="1">
    <source>
        <dbReference type="SAM" id="SignalP"/>
    </source>
</evidence>
<dbReference type="Proteomes" id="UP000185657">
    <property type="component" value="Unassembled WGS sequence"/>
</dbReference>
<feature type="signal peptide" evidence="1">
    <location>
        <begin position="1"/>
        <end position="30"/>
    </location>
</feature>
<evidence type="ECO:0000313" key="4">
    <source>
        <dbReference type="Proteomes" id="UP000185657"/>
    </source>
</evidence>
<feature type="chain" id="PRO_5044549655" description="Lipoprotein" evidence="1">
    <location>
        <begin position="31"/>
        <end position="201"/>
    </location>
</feature>
<keyword evidence="4" id="KW-1185">Reference proteome</keyword>
<dbReference type="EMBL" id="LVWD01000003">
    <property type="protein sequence ID" value="OAD43616.1"/>
    <property type="molecule type" value="Genomic_DNA"/>
</dbReference>
<dbReference type="KEGG" id="hyl:LPB072_17475"/>
<reference evidence="2 5" key="2">
    <citation type="submission" date="2016-10" db="EMBL/GenBank/DDBJ databases">
        <title>Hydorgenophaga sp. LPB0072 isolated from gastropod.</title>
        <authorList>
            <person name="Kim E."/>
            <person name="Yi H."/>
        </authorList>
    </citation>
    <scope>NUCLEOTIDE SEQUENCE [LARGE SCALE GENOMIC DNA]</scope>
    <source>
        <strain evidence="2 5">LPB0072</strain>
    </source>
</reference>
<accession>A0A167IUQ1</accession>
<keyword evidence="1" id="KW-0732">Signal</keyword>